<proteinExistence type="predicted"/>
<name>A0A839SUH0_9PROT</name>
<organism evidence="1 2">
    <name type="scientific">Limibacillus halophilus</name>
    <dbReference type="NCBI Taxonomy" id="1579333"/>
    <lineage>
        <taxon>Bacteria</taxon>
        <taxon>Pseudomonadati</taxon>
        <taxon>Pseudomonadota</taxon>
        <taxon>Alphaproteobacteria</taxon>
        <taxon>Rhodospirillales</taxon>
        <taxon>Rhodovibrionaceae</taxon>
        <taxon>Limibacillus</taxon>
    </lineage>
</organism>
<dbReference type="EMBL" id="JACHXA010000008">
    <property type="protein sequence ID" value="MBB3066431.1"/>
    <property type="molecule type" value="Genomic_DNA"/>
</dbReference>
<evidence type="ECO:0000313" key="1">
    <source>
        <dbReference type="EMBL" id="MBB3066431.1"/>
    </source>
</evidence>
<protein>
    <submittedName>
        <fullName evidence="1">Uncharacterized protein</fullName>
    </submittedName>
</protein>
<reference evidence="1 2" key="1">
    <citation type="submission" date="2020-08" db="EMBL/GenBank/DDBJ databases">
        <title>Genomic Encyclopedia of Type Strains, Phase III (KMG-III): the genomes of soil and plant-associated and newly described type strains.</title>
        <authorList>
            <person name="Whitman W."/>
        </authorList>
    </citation>
    <scope>NUCLEOTIDE SEQUENCE [LARGE SCALE GENOMIC DNA]</scope>
    <source>
        <strain evidence="1 2">CECT 8803</strain>
    </source>
</reference>
<evidence type="ECO:0000313" key="2">
    <source>
        <dbReference type="Proteomes" id="UP000581135"/>
    </source>
</evidence>
<gene>
    <name evidence="1" type="ORF">FHR98_002737</name>
</gene>
<dbReference type="Proteomes" id="UP000581135">
    <property type="component" value="Unassembled WGS sequence"/>
</dbReference>
<keyword evidence="2" id="KW-1185">Reference proteome</keyword>
<sequence>MGKGNKLNLMPLVISLSLVPNSNRNLNQYWWRLVTWVNDAHCRSFSATALEGVERGELREQAIGLYPCSPHSPAPIPLG</sequence>
<comment type="caution">
    <text evidence="1">The sequence shown here is derived from an EMBL/GenBank/DDBJ whole genome shotgun (WGS) entry which is preliminary data.</text>
</comment>
<dbReference type="AlphaFoldDB" id="A0A839SUH0"/>
<accession>A0A839SUH0</accession>